<gene>
    <name evidence="2" type="ORF">NFC81_06995</name>
</gene>
<keyword evidence="1" id="KW-0732">Signal</keyword>
<evidence type="ECO:0000256" key="1">
    <source>
        <dbReference type="SAM" id="SignalP"/>
    </source>
</evidence>
<accession>A0AB38YKD1</accession>
<dbReference type="RefSeq" id="WP_304996811.1">
    <property type="nucleotide sequence ID" value="NZ_CP101717.1"/>
</dbReference>
<feature type="signal peptide" evidence="1">
    <location>
        <begin position="1"/>
        <end position="19"/>
    </location>
</feature>
<evidence type="ECO:0008006" key="3">
    <source>
        <dbReference type="Google" id="ProtNLM"/>
    </source>
</evidence>
<organism evidence="2">
    <name type="scientific">Salinispirillum sp. LH 10-3-1</name>
    <dbReference type="NCBI Taxonomy" id="2952525"/>
    <lineage>
        <taxon>Bacteria</taxon>
        <taxon>Pseudomonadati</taxon>
        <taxon>Pseudomonadota</taxon>
        <taxon>Gammaproteobacteria</taxon>
        <taxon>Oceanospirillales</taxon>
        <taxon>Saccharospirillaceae</taxon>
        <taxon>Salinispirillum</taxon>
    </lineage>
</organism>
<reference evidence="2" key="1">
    <citation type="submission" date="2022-07" db="EMBL/GenBank/DDBJ databases">
        <title>Complete genome sequence of Salinispirillum sp. LH10-3-1 capable of multiple carbohydrate inversion isolated from a soda lake.</title>
        <authorList>
            <person name="Liu J."/>
            <person name="Zhai Y."/>
            <person name="Zhang H."/>
            <person name="Yang H."/>
            <person name="Qu J."/>
            <person name="Li J."/>
        </authorList>
    </citation>
    <scope>NUCLEOTIDE SEQUENCE</scope>
    <source>
        <strain evidence="2">LH 10-3-1</strain>
    </source>
</reference>
<name>A0AB38YKD1_9GAMM</name>
<dbReference type="AlphaFoldDB" id="A0AB38YKD1"/>
<feature type="chain" id="PRO_5044335034" description="DUF3108 domain-containing protein" evidence="1">
    <location>
        <begin position="20"/>
        <end position="237"/>
    </location>
</feature>
<protein>
    <recommendedName>
        <fullName evidence="3">DUF3108 domain-containing protein</fullName>
    </recommendedName>
</protein>
<evidence type="ECO:0000313" key="2">
    <source>
        <dbReference type="EMBL" id="WLD59519.1"/>
    </source>
</evidence>
<proteinExistence type="predicted"/>
<sequence>MKLISIGLLGLLLSTGSTAANWDLMGTARDPETGSLIYREFHRVNINSDNSKTRVVEYRDEDDELMVIKTLVTPEGRPYLPELEWDDRIQSSTIIGRFNEGIYQQRIDRPDGNTVERAQLSDLQNTVLDAGFDQYLQDRMTDIIDNGRIDFDFLSLGAGRTYAFTAQLQSLNDNTIEVRVAPRSAIIRFFVDPIDLVYDRETLALQRYQGITNFRRDGSIVNAIIEYEYLTNNSTEG</sequence>
<dbReference type="EMBL" id="CP101717">
    <property type="protein sequence ID" value="WLD59519.1"/>
    <property type="molecule type" value="Genomic_DNA"/>
</dbReference>